<evidence type="ECO:0000256" key="2">
    <source>
        <dbReference type="ARBA" id="ARBA00008061"/>
    </source>
</evidence>
<protein>
    <submittedName>
        <fullName evidence="10">Glucan 1,4-alpha-maltohexaosidase</fullName>
        <ecNumber evidence="10">3.2.1.98</ecNumber>
    </submittedName>
</protein>
<comment type="cofactor">
    <cofactor evidence="1">
        <name>Ca(2+)</name>
        <dbReference type="ChEBI" id="CHEBI:29108"/>
    </cofactor>
</comment>
<dbReference type="NCBIfam" id="NF006968">
    <property type="entry name" value="PRK09441.1-1"/>
    <property type="match status" value="1"/>
</dbReference>
<keyword evidence="5" id="KW-0119">Carbohydrate metabolism</keyword>
<gene>
    <name evidence="10" type="ORF">DAT561_1263</name>
</gene>
<dbReference type="Gene3D" id="2.40.30.140">
    <property type="match status" value="1"/>
</dbReference>
<evidence type="ECO:0000313" key="11">
    <source>
        <dbReference type="Proteomes" id="UP000269226"/>
    </source>
</evidence>
<evidence type="ECO:0000256" key="4">
    <source>
        <dbReference type="ARBA" id="ARBA00022801"/>
    </source>
</evidence>
<accession>A0A2Z5Y3Q0</accession>
<name>A0A2Z5Y3Q0_9ENTE</name>
<dbReference type="EMBL" id="AP018492">
    <property type="protein sequence ID" value="BBC61368.1"/>
    <property type="molecule type" value="Genomic_DNA"/>
</dbReference>
<evidence type="ECO:0000256" key="5">
    <source>
        <dbReference type="ARBA" id="ARBA00023277"/>
    </source>
</evidence>
<dbReference type="RefSeq" id="WP_015695216.1">
    <property type="nucleotide sequence ID" value="NZ_AP018492.1"/>
</dbReference>
<dbReference type="Proteomes" id="UP000269226">
    <property type="component" value="Chromosome"/>
</dbReference>
<dbReference type="Gene3D" id="3.20.20.80">
    <property type="entry name" value="Glycosidases"/>
    <property type="match status" value="1"/>
</dbReference>
<dbReference type="Pfam" id="PF00128">
    <property type="entry name" value="Alpha-amylase"/>
    <property type="match status" value="1"/>
</dbReference>
<evidence type="ECO:0000256" key="3">
    <source>
        <dbReference type="ARBA" id="ARBA00022723"/>
    </source>
</evidence>
<keyword evidence="4 10" id="KW-0378">Hydrolase</keyword>
<proteinExistence type="inferred from homology"/>
<keyword evidence="3 8" id="KW-0479">Metal-binding</keyword>
<dbReference type="AlphaFoldDB" id="A0A2Z5Y3Q0"/>
<dbReference type="SUPFAM" id="SSF51011">
    <property type="entry name" value="Glycosyl hydrolase domain"/>
    <property type="match status" value="1"/>
</dbReference>
<dbReference type="InterPro" id="IPR013776">
    <property type="entry name" value="A-amylase_thermo"/>
</dbReference>
<dbReference type="InterPro" id="IPR017853">
    <property type="entry name" value="GH"/>
</dbReference>
<feature type="binding site" evidence="8">
    <location>
        <position position="196"/>
    </location>
    <ligand>
        <name>Ca(2+)</name>
        <dbReference type="ChEBI" id="CHEBI:29108"/>
        <label>1</label>
    </ligand>
</feature>
<feature type="active site" description="Nucleophile" evidence="7">
    <location>
        <position position="233"/>
    </location>
</feature>
<sequence length="498" mass="58389">MEKKQRTLLQGFEWYLPEDQYHWQKIAELAPLLKQIGFTSIWLPPAYKGLKGEKEVGYAPYDLYDLGEFQQQGTIATKYGTKDEYLACIHALKENDLEVLADIVFDHFMGADEKEKVLAERCKATDREAIISEQRMIEARTKFTFSGRKGKYDNYQWSWKNFSGVDYDDKQKEEGIFKFVGKKWNSPVDNENANFDYLMGCNLDMTYPETIQQLDNWGKWYQSITDIDGYRFDAVKHIKFDFFNQWLLHRRKEKEQELFIIGEYWNNDLQKLENYIDQSGALLPLFDVPLHYNFYEAAKKGNQYDLRKLLVNTLVDSRPEWAITFVENHDTQEGQSLESWVLPWFKPMAYAIILLLMKGTPVVFWGDLFGIPAKKVEKMGQTLIILLKIRQQIRSNYELTYFDDPTIVGWTHVDSLNERDFNYAVIMSNDQNGSKQMCIGTRAAHKNYIDILGNHHQIVRLNEVGIGNFYVKERSLAVYVEETVAKKLLAEVEQLDIK</sequence>
<dbReference type="GeneID" id="57043806"/>
<dbReference type="InterPro" id="IPR013780">
    <property type="entry name" value="Glyco_hydro_b"/>
</dbReference>
<dbReference type="EC" id="3.2.1.98" evidence="10"/>
<evidence type="ECO:0000256" key="1">
    <source>
        <dbReference type="ARBA" id="ARBA00001913"/>
    </source>
</evidence>
<dbReference type="PANTHER" id="PTHR43447">
    <property type="entry name" value="ALPHA-AMYLASE"/>
    <property type="match status" value="1"/>
</dbReference>
<dbReference type="Gene3D" id="2.60.40.1180">
    <property type="entry name" value="Golgi alpha-mannosidase II"/>
    <property type="match status" value="1"/>
</dbReference>
<dbReference type="SMART" id="SM00642">
    <property type="entry name" value="Aamy"/>
    <property type="match status" value="1"/>
</dbReference>
<evidence type="ECO:0000256" key="6">
    <source>
        <dbReference type="ARBA" id="ARBA00023295"/>
    </source>
</evidence>
<feature type="binding site" evidence="8">
    <location>
        <position position="204"/>
    </location>
    <ligand>
        <name>Ca(2+)</name>
        <dbReference type="ChEBI" id="CHEBI:29108"/>
        <label>2</label>
    </ligand>
</feature>
<dbReference type="CDD" id="cd11318">
    <property type="entry name" value="AmyAc_bac_fung_AmyA"/>
    <property type="match status" value="1"/>
</dbReference>
<dbReference type="NCBIfam" id="NF006969">
    <property type="entry name" value="PRK09441.1-2"/>
    <property type="match status" value="1"/>
</dbReference>
<evidence type="ECO:0000256" key="8">
    <source>
        <dbReference type="PIRSR" id="PIRSR001021-2"/>
    </source>
</evidence>
<feature type="active site" description="Proton donor" evidence="7">
    <location>
        <position position="263"/>
    </location>
</feature>
<comment type="similarity">
    <text evidence="2">Belongs to the glycosyl hydrolase 13 family.</text>
</comment>
<feature type="binding site" evidence="8">
    <location>
        <position position="237"/>
    </location>
    <ligand>
        <name>Ca(2+)</name>
        <dbReference type="ChEBI" id="CHEBI:29108"/>
        <label>1</label>
    </ligand>
</feature>
<dbReference type="PIRSF" id="PIRSF001021">
    <property type="entry name" value="Alph-amls_thrmst"/>
    <property type="match status" value="1"/>
</dbReference>
<dbReference type="SUPFAM" id="SSF51445">
    <property type="entry name" value="(Trans)glycosidases"/>
    <property type="match status" value="1"/>
</dbReference>
<dbReference type="GO" id="GO:0005509">
    <property type="term" value="F:calcium ion binding"/>
    <property type="evidence" value="ECO:0007669"/>
    <property type="project" value="InterPro"/>
</dbReference>
<organism evidence="10 11">
    <name type="scientific">Melissococcus plutonius</name>
    <dbReference type="NCBI Taxonomy" id="33970"/>
    <lineage>
        <taxon>Bacteria</taxon>
        <taxon>Bacillati</taxon>
        <taxon>Bacillota</taxon>
        <taxon>Bacilli</taxon>
        <taxon>Lactobacillales</taxon>
        <taxon>Enterococcaceae</taxon>
        <taxon>Melissococcus</taxon>
    </lineage>
</organism>
<evidence type="ECO:0000313" key="10">
    <source>
        <dbReference type="EMBL" id="BBC61368.1"/>
    </source>
</evidence>
<feature type="domain" description="Glycosyl hydrolase family 13 catalytic" evidence="9">
    <location>
        <begin position="6"/>
        <end position="390"/>
    </location>
</feature>
<evidence type="ECO:0000259" key="9">
    <source>
        <dbReference type="SMART" id="SM00642"/>
    </source>
</evidence>
<feature type="binding site" evidence="8">
    <location>
        <position position="106"/>
    </location>
    <ligand>
        <name>Ca(2+)</name>
        <dbReference type="ChEBI" id="CHEBI:29108"/>
        <label>1</label>
    </ligand>
</feature>
<dbReference type="GO" id="GO:0033927">
    <property type="term" value="F:glucan 1,4-alpha-maltohexaosidase activity"/>
    <property type="evidence" value="ECO:0007669"/>
    <property type="project" value="UniProtKB-EC"/>
</dbReference>
<reference evidence="10 11" key="1">
    <citation type="submission" date="2018-01" db="EMBL/GenBank/DDBJ databases">
        <title>Whole genome sequence of Melissococcus plutonius DAT561.</title>
        <authorList>
            <person name="Okumura K."/>
            <person name="Takamatsu D."/>
            <person name="Okura M."/>
        </authorList>
    </citation>
    <scope>NUCLEOTIDE SEQUENCE [LARGE SCALE GENOMIC DNA]</scope>
    <source>
        <strain evidence="10 11">DAT561</strain>
    </source>
</reference>
<dbReference type="GO" id="GO:0005975">
    <property type="term" value="P:carbohydrate metabolic process"/>
    <property type="evidence" value="ECO:0007669"/>
    <property type="project" value="InterPro"/>
</dbReference>
<keyword evidence="6 10" id="KW-0326">Glycosidase</keyword>
<evidence type="ECO:0000256" key="7">
    <source>
        <dbReference type="PIRSR" id="PIRSR001021-1"/>
    </source>
</evidence>
<dbReference type="InterPro" id="IPR006047">
    <property type="entry name" value="GH13_cat_dom"/>
</dbReference>
<keyword evidence="8" id="KW-0106">Calcium</keyword>